<dbReference type="Gene3D" id="3.40.33.10">
    <property type="entry name" value="CAP"/>
    <property type="match status" value="1"/>
</dbReference>
<evidence type="ECO:0000259" key="1">
    <source>
        <dbReference type="SMART" id="SM00198"/>
    </source>
</evidence>
<evidence type="ECO:0000313" key="3">
    <source>
        <dbReference type="Proteomes" id="UP000249229"/>
    </source>
</evidence>
<dbReference type="Proteomes" id="UP000249229">
    <property type="component" value="Unassembled WGS sequence"/>
</dbReference>
<accession>A0A2W5P238</accession>
<dbReference type="InterPro" id="IPR001283">
    <property type="entry name" value="CRISP-related"/>
</dbReference>
<dbReference type="GO" id="GO:0006508">
    <property type="term" value="P:proteolysis"/>
    <property type="evidence" value="ECO:0007669"/>
    <property type="project" value="UniProtKB-KW"/>
</dbReference>
<comment type="caution">
    <text evidence="2">The sequence shown here is derived from an EMBL/GenBank/DDBJ whole genome shotgun (WGS) entry which is preliminary data.</text>
</comment>
<dbReference type="SMART" id="SM00198">
    <property type="entry name" value="SCP"/>
    <property type="match status" value="1"/>
</dbReference>
<organism evidence="2 3">
    <name type="scientific">Sphingomonas taxi</name>
    <dbReference type="NCBI Taxonomy" id="1549858"/>
    <lineage>
        <taxon>Bacteria</taxon>
        <taxon>Pseudomonadati</taxon>
        <taxon>Pseudomonadota</taxon>
        <taxon>Alphaproteobacteria</taxon>
        <taxon>Sphingomonadales</taxon>
        <taxon>Sphingomonadaceae</taxon>
        <taxon>Sphingomonas</taxon>
    </lineage>
</organism>
<dbReference type="EMBL" id="QFQI01000007">
    <property type="protein sequence ID" value="PZQ59871.1"/>
    <property type="molecule type" value="Genomic_DNA"/>
</dbReference>
<keyword evidence="2" id="KW-0645">Protease</keyword>
<feature type="domain" description="SCP" evidence="1">
    <location>
        <begin position="33"/>
        <end position="173"/>
    </location>
</feature>
<dbReference type="PRINTS" id="PR00837">
    <property type="entry name" value="V5TPXLIKE"/>
</dbReference>
<keyword evidence="2" id="KW-0378">Hydrolase</keyword>
<evidence type="ECO:0000313" key="2">
    <source>
        <dbReference type="EMBL" id="PZQ59871.1"/>
    </source>
</evidence>
<gene>
    <name evidence="2" type="ORF">DI544_10150</name>
</gene>
<dbReference type="InterPro" id="IPR014044">
    <property type="entry name" value="CAP_dom"/>
</dbReference>
<dbReference type="PRINTS" id="PR00838">
    <property type="entry name" value="V5ALLERGEN"/>
</dbReference>
<name>A0A2W5P238_9SPHN</name>
<dbReference type="Pfam" id="PF00188">
    <property type="entry name" value="CAP"/>
    <property type="match status" value="1"/>
</dbReference>
<protein>
    <submittedName>
        <fullName evidence="2">Serine protease</fullName>
    </submittedName>
</protein>
<reference evidence="2 3" key="1">
    <citation type="submission" date="2017-08" db="EMBL/GenBank/DDBJ databases">
        <title>Infants hospitalized years apart are colonized by the same room-sourced microbial strains.</title>
        <authorList>
            <person name="Brooks B."/>
            <person name="Olm M.R."/>
            <person name="Firek B.A."/>
            <person name="Baker R."/>
            <person name="Thomas B.C."/>
            <person name="Morowitz M.J."/>
            <person name="Banfield J.F."/>
        </authorList>
    </citation>
    <scope>NUCLEOTIDE SEQUENCE [LARGE SCALE GENOMIC DNA]</scope>
    <source>
        <strain evidence="2">S2_005_001_R1_22</strain>
    </source>
</reference>
<dbReference type="SUPFAM" id="SSF55797">
    <property type="entry name" value="PR-1-like"/>
    <property type="match status" value="1"/>
</dbReference>
<dbReference type="InterPro" id="IPR002413">
    <property type="entry name" value="V5_allergen-like"/>
</dbReference>
<dbReference type="AlphaFoldDB" id="A0A2W5P238"/>
<dbReference type="InterPro" id="IPR035940">
    <property type="entry name" value="CAP_sf"/>
</dbReference>
<dbReference type="PANTHER" id="PTHR10334">
    <property type="entry name" value="CYSTEINE-RICH SECRETORY PROTEIN-RELATED"/>
    <property type="match status" value="1"/>
</dbReference>
<sequence>MAVLFALLVSLPMAEPAPEWRMKRTVAARGEALLQRAMLEAHNRARGALGLPPLAWSAALATAARGQAQEMARSGRFAHAEQPAGAGWQGENLFAGTRGAYDYGEMVDMWLDERRDFVNRAAPGFSRTGRWQDVVHYAQIVWRTTTAVGCAMATGRDDDFLVCRYAPGGDVRGERAY</sequence>
<dbReference type="GO" id="GO:0008233">
    <property type="term" value="F:peptidase activity"/>
    <property type="evidence" value="ECO:0007669"/>
    <property type="project" value="UniProtKB-KW"/>
</dbReference>
<proteinExistence type="predicted"/>